<keyword evidence="6" id="KW-0539">Nucleus</keyword>
<dbReference type="Pfam" id="PF00125">
    <property type="entry name" value="Histone"/>
    <property type="match status" value="1"/>
</dbReference>
<dbReference type="Gene3D" id="1.10.20.10">
    <property type="entry name" value="Histone, subunit A"/>
    <property type="match status" value="1"/>
</dbReference>
<evidence type="ECO:0000256" key="6">
    <source>
        <dbReference type="ARBA" id="ARBA00023242"/>
    </source>
</evidence>
<feature type="compositionally biased region" description="Basic and acidic residues" evidence="8">
    <location>
        <begin position="163"/>
        <end position="172"/>
    </location>
</feature>
<evidence type="ECO:0000256" key="2">
    <source>
        <dbReference type="ARBA" id="ARBA00004286"/>
    </source>
</evidence>
<feature type="domain" description="Core Histone H2A/H2B/H3" evidence="9">
    <location>
        <begin position="290"/>
        <end position="378"/>
    </location>
</feature>
<comment type="caution">
    <text evidence="10">The sequence shown here is derived from an EMBL/GenBank/DDBJ whole genome shotgun (WGS) entry which is preliminary data.</text>
</comment>
<dbReference type="InterPro" id="IPR007125">
    <property type="entry name" value="H2A/H2B/H3"/>
</dbReference>
<feature type="compositionally biased region" description="Basic and acidic residues" evidence="8">
    <location>
        <begin position="37"/>
        <end position="55"/>
    </location>
</feature>
<name>A0A368FY69_ANCCA</name>
<evidence type="ECO:0000259" key="9">
    <source>
        <dbReference type="Pfam" id="PF00125"/>
    </source>
</evidence>
<evidence type="ECO:0000256" key="5">
    <source>
        <dbReference type="ARBA" id="ARBA00023125"/>
    </source>
</evidence>
<evidence type="ECO:0000256" key="3">
    <source>
        <dbReference type="ARBA" id="ARBA00010343"/>
    </source>
</evidence>
<dbReference type="SUPFAM" id="SSF47113">
    <property type="entry name" value="Histone-fold"/>
    <property type="match status" value="1"/>
</dbReference>
<dbReference type="InterPro" id="IPR000164">
    <property type="entry name" value="Histone_H3/CENP-A"/>
</dbReference>
<feature type="region of interest" description="Disordered" evidence="8">
    <location>
        <begin position="37"/>
        <end position="71"/>
    </location>
</feature>
<evidence type="ECO:0000256" key="1">
    <source>
        <dbReference type="ARBA" id="ARBA00004123"/>
    </source>
</evidence>
<comment type="similarity">
    <text evidence="3">Belongs to the histone H3 family.</text>
</comment>
<keyword evidence="7" id="KW-0544">Nucleosome core</keyword>
<evidence type="ECO:0000313" key="11">
    <source>
        <dbReference type="Proteomes" id="UP000252519"/>
    </source>
</evidence>
<keyword evidence="4" id="KW-0158">Chromosome</keyword>
<dbReference type="STRING" id="29170.A0A368FY69"/>
<dbReference type="GO" id="GO:0005634">
    <property type="term" value="C:nucleus"/>
    <property type="evidence" value="ECO:0007669"/>
    <property type="project" value="UniProtKB-SubCell"/>
</dbReference>
<dbReference type="PRINTS" id="PR00622">
    <property type="entry name" value="HISTONEH3"/>
</dbReference>
<evidence type="ECO:0000256" key="7">
    <source>
        <dbReference type="ARBA" id="ARBA00023269"/>
    </source>
</evidence>
<dbReference type="AlphaFoldDB" id="A0A368FY69"/>
<feature type="compositionally biased region" description="Basic and acidic residues" evidence="8">
    <location>
        <begin position="195"/>
        <end position="205"/>
    </location>
</feature>
<dbReference type="GO" id="GO:0003677">
    <property type="term" value="F:DNA binding"/>
    <property type="evidence" value="ECO:0007669"/>
    <property type="project" value="UniProtKB-KW"/>
</dbReference>
<sequence>MVRIKPLPERSFSGQGNGRITMRETTTQYVREVRYENGEPERQGRYLVEEPETRGSRKQYSVDYGSTPRDDISTAYSRYNQSQMYPSSSRNYGAVNEYMTDDQTFVRPSIHNSNRYESRDSVYSNLYGNHDENMTNDQYQVSYGRKHKDSGREKQRVPMQRIQPDEYTRDSRTSQLEIPRDSFQPSELMMSGFRHRSDELESDRNSKRELMELKNRSRIDHYMNRNAPRPADELRQDRHMDGYGGRQMQRNLEETGSTVSSSARRSGGVPRYQKTVNSSGYTAPKKRYRPGARALQEIRKLQKSTHQLVPKSVFQRTVREVVADLFGPTYRFTAEALCALQEASEAFLIHMFDDANLCAIHGKRVTVMPRDIQLVRRLQGW</sequence>
<accession>A0A368FY69</accession>
<dbReference type="GO" id="GO:0030527">
    <property type="term" value="F:structural constituent of chromatin"/>
    <property type="evidence" value="ECO:0007669"/>
    <property type="project" value="InterPro"/>
</dbReference>
<dbReference type="CDD" id="cd22911">
    <property type="entry name" value="HFD_H3"/>
    <property type="match status" value="1"/>
</dbReference>
<dbReference type="InterPro" id="IPR009072">
    <property type="entry name" value="Histone-fold"/>
</dbReference>
<dbReference type="PANTHER" id="PTHR45810">
    <property type="entry name" value="HISTONE H3.2"/>
    <property type="match status" value="1"/>
</dbReference>
<comment type="subcellular location">
    <subcellularLocation>
        <location evidence="2">Chromosome</location>
    </subcellularLocation>
    <subcellularLocation>
        <location evidence="1">Nucleus</location>
    </subcellularLocation>
</comment>
<dbReference type="EMBL" id="JOJR01000629">
    <property type="protein sequence ID" value="RCN35740.1"/>
    <property type="molecule type" value="Genomic_DNA"/>
</dbReference>
<dbReference type="GO" id="GO:0046982">
    <property type="term" value="F:protein heterodimerization activity"/>
    <property type="evidence" value="ECO:0007669"/>
    <property type="project" value="InterPro"/>
</dbReference>
<evidence type="ECO:0000256" key="8">
    <source>
        <dbReference type="SAM" id="MobiDB-lite"/>
    </source>
</evidence>
<reference evidence="10 11" key="1">
    <citation type="submission" date="2014-10" db="EMBL/GenBank/DDBJ databases">
        <title>Draft genome of the hookworm Ancylostoma caninum.</title>
        <authorList>
            <person name="Mitreva M."/>
        </authorList>
    </citation>
    <scope>NUCLEOTIDE SEQUENCE [LARGE SCALE GENOMIC DNA]</scope>
    <source>
        <strain evidence="10 11">Baltimore</strain>
    </source>
</reference>
<protein>
    <submittedName>
        <fullName evidence="10">Core histone H2A/H2B/H3/H4</fullName>
    </submittedName>
</protein>
<dbReference type="Proteomes" id="UP000252519">
    <property type="component" value="Unassembled WGS sequence"/>
</dbReference>
<dbReference type="SMART" id="SM00428">
    <property type="entry name" value="H3"/>
    <property type="match status" value="1"/>
</dbReference>
<dbReference type="GO" id="GO:0000786">
    <property type="term" value="C:nucleosome"/>
    <property type="evidence" value="ECO:0007669"/>
    <property type="project" value="UniProtKB-KW"/>
</dbReference>
<evidence type="ECO:0000313" key="10">
    <source>
        <dbReference type="EMBL" id="RCN35740.1"/>
    </source>
</evidence>
<dbReference type="PANTHER" id="PTHR45810:SF17">
    <property type="entry name" value="HISTONE H3-LIKE CENTROMERIC PROTEIN A"/>
    <property type="match status" value="1"/>
</dbReference>
<feature type="region of interest" description="Disordered" evidence="8">
    <location>
        <begin position="227"/>
        <end position="286"/>
    </location>
</feature>
<gene>
    <name evidence="10" type="ORF">ANCCAN_18384</name>
</gene>
<feature type="region of interest" description="Disordered" evidence="8">
    <location>
        <begin position="146"/>
        <end position="205"/>
    </location>
</feature>
<feature type="compositionally biased region" description="Basic and acidic residues" evidence="8">
    <location>
        <begin position="230"/>
        <end position="241"/>
    </location>
</feature>
<dbReference type="OrthoDB" id="420022at2759"/>
<dbReference type="FunFam" id="1.10.20.10:FF:000085">
    <property type="entry name" value="Histone H3.2"/>
    <property type="match status" value="1"/>
</dbReference>
<keyword evidence="11" id="KW-1185">Reference proteome</keyword>
<feature type="compositionally biased region" description="Polar residues" evidence="8">
    <location>
        <begin position="248"/>
        <end position="264"/>
    </location>
</feature>
<keyword evidence="5" id="KW-0238">DNA-binding</keyword>
<organism evidence="10 11">
    <name type="scientific">Ancylostoma caninum</name>
    <name type="common">Dog hookworm</name>
    <dbReference type="NCBI Taxonomy" id="29170"/>
    <lineage>
        <taxon>Eukaryota</taxon>
        <taxon>Metazoa</taxon>
        <taxon>Ecdysozoa</taxon>
        <taxon>Nematoda</taxon>
        <taxon>Chromadorea</taxon>
        <taxon>Rhabditida</taxon>
        <taxon>Rhabditina</taxon>
        <taxon>Rhabditomorpha</taxon>
        <taxon>Strongyloidea</taxon>
        <taxon>Ancylostomatidae</taxon>
        <taxon>Ancylostomatinae</taxon>
        <taxon>Ancylostoma</taxon>
    </lineage>
</organism>
<proteinExistence type="inferred from homology"/>
<evidence type="ECO:0000256" key="4">
    <source>
        <dbReference type="ARBA" id="ARBA00022454"/>
    </source>
</evidence>